<keyword evidence="2" id="KW-1185">Reference proteome</keyword>
<accession>A0A2R9SZ20</accession>
<sequence length="47" mass="5339">MAAQAPFRDLEPGKAAKEVVQVPFRDLEPEQAAVMVHLILHYESFMQ</sequence>
<reference evidence="1 2" key="1">
    <citation type="journal article" date="2010" name="BMC Genomics">
        <title>Genome sequence of the pattern forming Paenibacillus vortex bacterium reveals potential for thriving in complex environments.</title>
        <authorList>
            <person name="Sirota-Madi A."/>
            <person name="Olender T."/>
            <person name="Helman Y."/>
            <person name="Ingham C."/>
            <person name="Brainis I."/>
            <person name="Roth D."/>
            <person name="Hagi E."/>
            <person name="Brodsky L."/>
            <person name="Leshkowitz D."/>
            <person name="Galatenko V."/>
            <person name="Nikolaev V."/>
            <person name="Mugasimangalam R.C."/>
            <person name="Bransburg-Zabary S."/>
            <person name="Gutnick D.L."/>
            <person name="Lancet D."/>
            <person name="Ben-Jacob E."/>
        </authorList>
    </citation>
    <scope>NUCLEOTIDE SEQUENCE [LARGE SCALE GENOMIC DNA]</scope>
    <source>
        <strain evidence="1 2">V453</strain>
    </source>
</reference>
<proteinExistence type="predicted"/>
<evidence type="ECO:0000313" key="1">
    <source>
        <dbReference type="EMBL" id="EFU42591.1"/>
    </source>
</evidence>
<evidence type="ECO:0000313" key="2">
    <source>
        <dbReference type="Proteomes" id="UP000003094"/>
    </source>
</evidence>
<protein>
    <submittedName>
        <fullName evidence="1">Uncharacterized protein</fullName>
    </submittedName>
</protein>
<dbReference type="RefSeq" id="WP_006208292.1">
    <property type="nucleotide sequence ID" value="NZ_ADHJ01000013.1"/>
</dbReference>
<comment type="caution">
    <text evidence="1">The sequence shown here is derived from an EMBL/GenBank/DDBJ whole genome shotgun (WGS) entry which is preliminary data.</text>
</comment>
<dbReference type="EMBL" id="ADHJ01000013">
    <property type="protein sequence ID" value="EFU42591.1"/>
    <property type="molecule type" value="Genomic_DNA"/>
</dbReference>
<dbReference type="AlphaFoldDB" id="A0A2R9SZ20"/>
<name>A0A2R9SZ20_9BACL</name>
<dbReference type="Proteomes" id="UP000003094">
    <property type="component" value="Unassembled WGS sequence"/>
</dbReference>
<organism evidence="1 2">
    <name type="scientific">Paenibacillus vortex V453</name>
    <dbReference type="NCBI Taxonomy" id="715225"/>
    <lineage>
        <taxon>Bacteria</taxon>
        <taxon>Bacillati</taxon>
        <taxon>Bacillota</taxon>
        <taxon>Bacilli</taxon>
        <taxon>Bacillales</taxon>
        <taxon>Paenibacillaceae</taxon>
        <taxon>Paenibacillus</taxon>
    </lineage>
</organism>
<gene>
    <name evidence="1" type="ORF">PVOR_07040</name>
</gene>
<dbReference type="KEGG" id="pvo:PVOR_07040"/>